<dbReference type="RefSeq" id="WP_241037607.1">
    <property type="nucleotide sequence ID" value="NZ_BAAAJF010000037.1"/>
</dbReference>
<feature type="transmembrane region" description="Helical" evidence="5">
    <location>
        <begin position="12"/>
        <end position="31"/>
    </location>
</feature>
<feature type="transmembrane region" description="Helical" evidence="5">
    <location>
        <begin position="327"/>
        <end position="349"/>
    </location>
</feature>
<keyword evidence="3 5" id="KW-1133">Transmembrane helix</keyword>
<evidence type="ECO:0000313" key="8">
    <source>
        <dbReference type="Proteomes" id="UP001299970"/>
    </source>
</evidence>
<comment type="subcellular location">
    <subcellularLocation>
        <location evidence="1">Cell membrane</location>
        <topology evidence="1">Multi-pass membrane protein</topology>
    </subcellularLocation>
</comment>
<reference evidence="7 8" key="1">
    <citation type="submission" date="2022-03" db="EMBL/GenBank/DDBJ databases">
        <title>Pseudonocardia alaer sp. nov., a novel actinomycete isolated from reed forest soil.</title>
        <authorList>
            <person name="Wang L."/>
        </authorList>
    </citation>
    <scope>NUCLEOTIDE SEQUENCE [LARGE SCALE GENOMIC DNA]</scope>
    <source>
        <strain evidence="7 8">Y-16303</strain>
    </source>
</reference>
<protein>
    <submittedName>
        <fullName evidence="7">MFS transporter</fullName>
    </submittedName>
</protein>
<feature type="transmembrane region" description="Helical" evidence="5">
    <location>
        <begin position="199"/>
        <end position="220"/>
    </location>
</feature>
<dbReference type="PANTHER" id="PTHR23514:SF13">
    <property type="entry name" value="INNER MEMBRANE PROTEIN YBJJ"/>
    <property type="match status" value="1"/>
</dbReference>
<evidence type="ECO:0000256" key="3">
    <source>
        <dbReference type="ARBA" id="ARBA00022989"/>
    </source>
</evidence>
<feature type="transmembrane region" description="Helical" evidence="5">
    <location>
        <begin position="240"/>
        <end position="260"/>
    </location>
</feature>
<dbReference type="InterPro" id="IPR020846">
    <property type="entry name" value="MFS_dom"/>
</dbReference>
<dbReference type="SUPFAM" id="SSF103473">
    <property type="entry name" value="MFS general substrate transporter"/>
    <property type="match status" value="1"/>
</dbReference>
<dbReference type="EMBL" id="JAKXMK010000013">
    <property type="protein sequence ID" value="MCH6167286.1"/>
    <property type="molecule type" value="Genomic_DNA"/>
</dbReference>
<evidence type="ECO:0000313" key="7">
    <source>
        <dbReference type="EMBL" id="MCH6167286.1"/>
    </source>
</evidence>
<dbReference type="Pfam" id="PF07690">
    <property type="entry name" value="MFS_1"/>
    <property type="match status" value="1"/>
</dbReference>
<evidence type="ECO:0000259" key="6">
    <source>
        <dbReference type="PROSITE" id="PS50850"/>
    </source>
</evidence>
<dbReference type="CDD" id="cd17393">
    <property type="entry name" value="MFS_MosC_like"/>
    <property type="match status" value="1"/>
</dbReference>
<feature type="transmembrane region" description="Helical" evidence="5">
    <location>
        <begin position="295"/>
        <end position="315"/>
    </location>
</feature>
<dbReference type="InterPro" id="IPR051788">
    <property type="entry name" value="MFS_Transporter"/>
</dbReference>
<dbReference type="PANTHER" id="PTHR23514">
    <property type="entry name" value="BYPASS OF STOP CODON PROTEIN 6"/>
    <property type="match status" value="1"/>
</dbReference>
<keyword evidence="8" id="KW-1185">Reference proteome</keyword>
<feature type="transmembrane region" description="Helical" evidence="5">
    <location>
        <begin position="167"/>
        <end position="187"/>
    </location>
</feature>
<name>A0ABS9TG66_9PSEU</name>
<dbReference type="Proteomes" id="UP001299970">
    <property type="component" value="Unassembled WGS sequence"/>
</dbReference>
<feature type="transmembrane region" description="Helical" evidence="5">
    <location>
        <begin position="140"/>
        <end position="161"/>
    </location>
</feature>
<proteinExistence type="predicted"/>
<keyword evidence="2 5" id="KW-0812">Transmembrane</keyword>
<organism evidence="7 8">
    <name type="scientific">Pseudonocardia alaniniphila</name>
    <dbReference type="NCBI Taxonomy" id="75291"/>
    <lineage>
        <taxon>Bacteria</taxon>
        <taxon>Bacillati</taxon>
        <taxon>Actinomycetota</taxon>
        <taxon>Actinomycetes</taxon>
        <taxon>Pseudonocardiales</taxon>
        <taxon>Pseudonocardiaceae</taxon>
        <taxon>Pseudonocardia</taxon>
    </lineage>
</organism>
<evidence type="ECO:0000256" key="4">
    <source>
        <dbReference type="ARBA" id="ARBA00023136"/>
    </source>
</evidence>
<keyword evidence="4 5" id="KW-0472">Membrane</keyword>
<feature type="transmembrane region" description="Helical" evidence="5">
    <location>
        <begin position="267"/>
        <end position="289"/>
    </location>
</feature>
<dbReference type="InterPro" id="IPR036259">
    <property type="entry name" value="MFS_trans_sf"/>
</dbReference>
<feature type="transmembrane region" description="Helical" evidence="5">
    <location>
        <begin position="77"/>
        <end position="95"/>
    </location>
</feature>
<gene>
    <name evidence="7" type="ORF">MMF94_16505</name>
</gene>
<dbReference type="PROSITE" id="PS50850">
    <property type="entry name" value="MFS"/>
    <property type="match status" value="1"/>
</dbReference>
<accession>A0ABS9TG66</accession>
<comment type="caution">
    <text evidence="7">The sequence shown here is derived from an EMBL/GenBank/DDBJ whole genome shotgun (WGS) entry which is preliminary data.</text>
</comment>
<feature type="domain" description="Major facilitator superfamily (MFS) profile" evidence="6">
    <location>
        <begin position="205"/>
        <end position="385"/>
    </location>
</feature>
<sequence>MSGSSGVLRRARVGVSVVFAVCGAAFATWTARVPAVQENLGLGAGELAVGLFGLAASSVAALMAAGPLITAIGSRKGAIAGAVILCAGLPLVAFAPNLAVLVPALVVLGAGNSLIDVSMNAHAARVEQAYGRPIFAGFHAFWSVGGLAGSGVAGLSAALQIPIGVHFPAAAAVLILIALWATTRCFLGGPDQGQGQSAFALPGKAVIPMGAIAFAGFLAEGTVNDWGAVFLTSVSGASEAVGSLGYVAFSIAMIAVRLTVDRLTGRIGVVTSMRVAAVVTVAGFALVAAIPVPTFGILGFVVIGLGVAAIVPLAWSSAARRQPENPGQAIAAVATCGYIGFLIGPVLVGPLAETIGYRSALACVGLLIITVYFLAPTVRITDRSQ</sequence>
<evidence type="ECO:0000256" key="2">
    <source>
        <dbReference type="ARBA" id="ARBA00022692"/>
    </source>
</evidence>
<dbReference type="Gene3D" id="1.20.1250.20">
    <property type="entry name" value="MFS general substrate transporter like domains"/>
    <property type="match status" value="2"/>
</dbReference>
<evidence type="ECO:0000256" key="1">
    <source>
        <dbReference type="ARBA" id="ARBA00004651"/>
    </source>
</evidence>
<feature type="transmembrane region" description="Helical" evidence="5">
    <location>
        <begin position="101"/>
        <end position="119"/>
    </location>
</feature>
<dbReference type="InterPro" id="IPR011701">
    <property type="entry name" value="MFS"/>
</dbReference>
<feature type="transmembrane region" description="Helical" evidence="5">
    <location>
        <begin position="43"/>
        <end position="65"/>
    </location>
</feature>
<feature type="transmembrane region" description="Helical" evidence="5">
    <location>
        <begin position="355"/>
        <end position="375"/>
    </location>
</feature>
<evidence type="ECO:0000256" key="5">
    <source>
        <dbReference type="SAM" id="Phobius"/>
    </source>
</evidence>